<dbReference type="PROSITE" id="PS50110">
    <property type="entry name" value="RESPONSE_REGULATORY"/>
    <property type="match status" value="2"/>
</dbReference>
<dbReference type="Pfam" id="PF00072">
    <property type="entry name" value="Response_reg"/>
    <property type="match status" value="2"/>
</dbReference>
<dbReference type="PANTHER" id="PTHR48111:SF1">
    <property type="entry name" value="TWO-COMPONENT RESPONSE REGULATOR ORR33"/>
    <property type="match status" value="1"/>
</dbReference>
<dbReference type="SUPFAM" id="SSF55073">
    <property type="entry name" value="Nucleotide cyclase"/>
    <property type="match status" value="1"/>
</dbReference>
<evidence type="ECO:0000256" key="1">
    <source>
        <dbReference type="ARBA" id="ARBA00022553"/>
    </source>
</evidence>
<feature type="domain" description="Response regulatory" evidence="7">
    <location>
        <begin position="397"/>
        <end position="513"/>
    </location>
</feature>
<dbReference type="eggNOG" id="COG3706">
    <property type="taxonomic scope" value="Bacteria"/>
</dbReference>
<dbReference type="InterPro" id="IPR011006">
    <property type="entry name" value="CheY-like_superfamily"/>
</dbReference>
<keyword evidence="10" id="KW-1185">Reference proteome</keyword>
<dbReference type="InterPro" id="IPR000160">
    <property type="entry name" value="GGDEF_dom"/>
</dbReference>
<dbReference type="FunFam" id="3.40.50.2300:FF:000001">
    <property type="entry name" value="DNA-binding response regulator PhoB"/>
    <property type="match status" value="1"/>
</dbReference>
<name>D0MEL0_RHOM4</name>
<dbReference type="Pfam" id="PF00990">
    <property type="entry name" value="GGDEF"/>
    <property type="match status" value="1"/>
</dbReference>
<dbReference type="PANTHER" id="PTHR48111">
    <property type="entry name" value="REGULATOR OF RPOS"/>
    <property type="match status" value="1"/>
</dbReference>
<dbReference type="InterPro" id="IPR039420">
    <property type="entry name" value="WalR-like"/>
</dbReference>
<dbReference type="InterPro" id="IPR001789">
    <property type="entry name" value="Sig_transdc_resp-reg_receiver"/>
</dbReference>
<proteinExistence type="predicted"/>
<evidence type="ECO:0000313" key="10">
    <source>
        <dbReference type="Proteomes" id="UP000002221"/>
    </source>
</evidence>
<comment type="caution">
    <text evidence="6">Lacks conserved residue(s) required for the propagation of feature annotation.</text>
</comment>
<dbReference type="GO" id="GO:0006355">
    <property type="term" value="P:regulation of DNA-templated transcription"/>
    <property type="evidence" value="ECO:0007669"/>
    <property type="project" value="TreeGrafter"/>
</dbReference>
<reference evidence="9 10" key="1">
    <citation type="journal article" date="2009" name="Stand. Genomic Sci.">
        <title>Complete genome sequence of Rhodothermus marinus type strain (R-10).</title>
        <authorList>
            <person name="Nolan M."/>
            <person name="Tindall B.J."/>
            <person name="Pomrenke H."/>
            <person name="Lapidus A."/>
            <person name="Copeland A."/>
            <person name="Glavina Del Rio T."/>
            <person name="Lucas S."/>
            <person name="Chen F."/>
            <person name="Tice H."/>
            <person name="Cheng J.F."/>
            <person name="Saunders E."/>
            <person name="Han C."/>
            <person name="Bruce D."/>
            <person name="Goodwin L."/>
            <person name="Chain P."/>
            <person name="Pitluck S."/>
            <person name="Ovchinikova G."/>
            <person name="Pati A."/>
            <person name="Ivanova N."/>
            <person name="Mavromatis K."/>
            <person name="Chen A."/>
            <person name="Palaniappan K."/>
            <person name="Land M."/>
            <person name="Hauser L."/>
            <person name="Chang Y.J."/>
            <person name="Jeffries C.D."/>
            <person name="Brettin T."/>
            <person name="Goker M."/>
            <person name="Bristow J."/>
            <person name="Eisen J.A."/>
            <person name="Markowitz V."/>
            <person name="Hugenholtz P."/>
            <person name="Kyrpides N.C."/>
            <person name="Klenk H.P."/>
            <person name="Detter J.C."/>
        </authorList>
    </citation>
    <scope>NUCLEOTIDE SEQUENCE [LARGE SCALE GENOMIC DNA]</scope>
    <source>
        <strain evidence="10">ATCC 43812 / DSM 4252 / R-10</strain>
    </source>
</reference>
<dbReference type="GO" id="GO:0005829">
    <property type="term" value="C:cytosol"/>
    <property type="evidence" value="ECO:0007669"/>
    <property type="project" value="TreeGrafter"/>
</dbReference>
<dbReference type="RefSeq" id="WP_012844848.1">
    <property type="nucleotide sequence ID" value="NC_013501.1"/>
</dbReference>
<evidence type="ECO:0000256" key="3">
    <source>
        <dbReference type="ARBA" id="ARBA00023015"/>
    </source>
</evidence>
<dbReference type="STRING" id="518766.Rmar_2360"/>
<dbReference type="GO" id="GO:0000156">
    <property type="term" value="F:phosphorelay response regulator activity"/>
    <property type="evidence" value="ECO:0007669"/>
    <property type="project" value="TreeGrafter"/>
</dbReference>
<sequence>MPSLLPTTQEGIVALLDSLEVTLLNLENGSPQAVITGLRLLVRTTQLLAPFANQPEVAALQREIQQILAYSEFSQPQPIREILVETKKVLEQLAVRMSGVQVRLLLVEPDDGLADLLTAMLQTPYRQIHRVATAAEAQQWLQQQRSAHLIITELFLPDLDGRSLILWIRQQPQTQQMPILVLSAHLSSAVKAECYALGADDVLEKPFDPAELSLIVASLLQRMILQQGSDPLTGLPGRALLEETFARLQQLHRQTGAPFLVAFVDLDRFAEINERYGTAIADAILRQVAWHFGRLLRPGDVVGRWEADTFCLLLPDTSETQARLLLERILEALQTEPIKLAEAPPLTLSFSACIFPLSGNKPARLMDLHQQSQQCLQRRRADAPVQSIHEYLAHKRRILLVEDDPDIAALIQIRLQRDGYEVVHLANGREAAEWARQHTADLVILDVKLPGMDGFELLAFLRAQPAFAEVPIVMLTSLSQEQHVVRGFELGADDYVVKPFSPVELSARVRRLLHRQTPQLVTL</sequence>
<evidence type="ECO:0000256" key="5">
    <source>
        <dbReference type="ARBA" id="ARBA00023163"/>
    </source>
</evidence>
<keyword evidence="1 6" id="KW-0597">Phosphoprotein</keyword>
<dbReference type="AlphaFoldDB" id="D0MEL0"/>
<keyword evidence="5" id="KW-0804">Transcription</keyword>
<feature type="domain" description="GGDEF" evidence="8">
    <location>
        <begin position="257"/>
        <end position="396"/>
    </location>
</feature>
<dbReference type="NCBIfam" id="TIGR00254">
    <property type="entry name" value="GGDEF"/>
    <property type="match status" value="1"/>
</dbReference>
<evidence type="ECO:0000259" key="8">
    <source>
        <dbReference type="PROSITE" id="PS50887"/>
    </source>
</evidence>
<dbReference type="InterPro" id="IPR029787">
    <property type="entry name" value="Nucleotide_cyclase"/>
</dbReference>
<dbReference type="CDD" id="cd00156">
    <property type="entry name" value="REC"/>
    <property type="match status" value="1"/>
</dbReference>
<dbReference type="SUPFAM" id="SSF52172">
    <property type="entry name" value="CheY-like"/>
    <property type="match status" value="2"/>
</dbReference>
<dbReference type="InterPro" id="IPR043128">
    <property type="entry name" value="Rev_trsase/Diguanyl_cyclase"/>
</dbReference>
<keyword evidence="3" id="KW-0805">Transcription regulation</keyword>
<dbReference type="HOGENOM" id="CLU_520610_0_0_10"/>
<feature type="domain" description="Response regulatory" evidence="7">
    <location>
        <begin position="103"/>
        <end position="220"/>
    </location>
</feature>
<dbReference type="EMBL" id="CP001807">
    <property type="protein sequence ID" value="ACY49238.1"/>
    <property type="molecule type" value="Genomic_DNA"/>
</dbReference>
<keyword evidence="2" id="KW-0902">Two-component regulatory system</keyword>
<accession>D0MEL0</accession>
<evidence type="ECO:0000313" key="9">
    <source>
        <dbReference type="EMBL" id="ACY49238.1"/>
    </source>
</evidence>
<dbReference type="SMART" id="SM00448">
    <property type="entry name" value="REC"/>
    <property type="match status" value="2"/>
</dbReference>
<dbReference type="PROSITE" id="PS50887">
    <property type="entry name" value="GGDEF"/>
    <property type="match status" value="1"/>
</dbReference>
<evidence type="ECO:0000259" key="7">
    <source>
        <dbReference type="PROSITE" id="PS50110"/>
    </source>
</evidence>
<keyword evidence="4" id="KW-0238">DNA-binding</keyword>
<gene>
    <name evidence="9" type="ordered locus">Rmar_2360</name>
</gene>
<protein>
    <submittedName>
        <fullName evidence="9">Response regulator receiver protein</fullName>
    </submittedName>
</protein>
<dbReference type="Gene3D" id="3.30.70.270">
    <property type="match status" value="1"/>
</dbReference>
<dbReference type="SMART" id="SM00267">
    <property type="entry name" value="GGDEF"/>
    <property type="match status" value="1"/>
</dbReference>
<evidence type="ECO:0000256" key="4">
    <source>
        <dbReference type="ARBA" id="ARBA00023125"/>
    </source>
</evidence>
<dbReference type="eggNOG" id="COG0745">
    <property type="taxonomic scope" value="Bacteria"/>
</dbReference>
<feature type="modified residue" description="4-aspartylphosphate" evidence="6">
    <location>
        <position position="446"/>
    </location>
</feature>
<organism evidence="9 10">
    <name type="scientific">Rhodothermus marinus (strain ATCC 43812 / DSM 4252 / R-10)</name>
    <name type="common">Rhodothermus obamensis</name>
    <dbReference type="NCBI Taxonomy" id="518766"/>
    <lineage>
        <taxon>Bacteria</taxon>
        <taxon>Pseudomonadati</taxon>
        <taxon>Rhodothermota</taxon>
        <taxon>Rhodothermia</taxon>
        <taxon>Rhodothermales</taxon>
        <taxon>Rhodothermaceae</taxon>
        <taxon>Rhodothermus</taxon>
    </lineage>
</organism>
<evidence type="ECO:0000256" key="6">
    <source>
        <dbReference type="PROSITE-ProRule" id="PRU00169"/>
    </source>
</evidence>
<dbReference type="OrthoDB" id="9789181at2"/>
<dbReference type="Proteomes" id="UP000002221">
    <property type="component" value="Chromosome"/>
</dbReference>
<dbReference type="Gene3D" id="3.40.50.2300">
    <property type="match status" value="2"/>
</dbReference>
<dbReference type="KEGG" id="rmr:Rmar_2360"/>
<dbReference type="CDD" id="cd01949">
    <property type="entry name" value="GGDEF"/>
    <property type="match status" value="1"/>
</dbReference>
<evidence type="ECO:0000256" key="2">
    <source>
        <dbReference type="ARBA" id="ARBA00023012"/>
    </source>
</evidence>
<dbReference type="GO" id="GO:0032993">
    <property type="term" value="C:protein-DNA complex"/>
    <property type="evidence" value="ECO:0007669"/>
    <property type="project" value="TreeGrafter"/>
</dbReference>
<dbReference type="GO" id="GO:0000976">
    <property type="term" value="F:transcription cis-regulatory region binding"/>
    <property type="evidence" value="ECO:0007669"/>
    <property type="project" value="TreeGrafter"/>
</dbReference>
<dbReference type="CDD" id="cd17574">
    <property type="entry name" value="REC_OmpR"/>
    <property type="match status" value="1"/>
</dbReference>